<evidence type="ECO:0000256" key="1">
    <source>
        <dbReference type="ARBA" id="ARBA00005015"/>
    </source>
</evidence>
<dbReference type="SUPFAM" id="SSF55060">
    <property type="entry name" value="GHMP Kinase, C-terminal domain"/>
    <property type="match status" value="1"/>
</dbReference>
<dbReference type="Proteomes" id="UP001240447">
    <property type="component" value="Unassembled WGS sequence"/>
</dbReference>
<dbReference type="InterPro" id="IPR013750">
    <property type="entry name" value="GHMP_kinase_C_dom"/>
</dbReference>
<organism evidence="16 17">
    <name type="scientific">Nocardioides massiliensis</name>
    <dbReference type="NCBI Taxonomy" id="1325935"/>
    <lineage>
        <taxon>Bacteria</taxon>
        <taxon>Bacillati</taxon>
        <taxon>Actinomycetota</taxon>
        <taxon>Actinomycetes</taxon>
        <taxon>Propionibacteriales</taxon>
        <taxon>Nocardioidaceae</taxon>
        <taxon>Nocardioides</taxon>
    </lineage>
</organism>
<dbReference type="InterPro" id="IPR000870">
    <property type="entry name" value="Homoserine_kinase"/>
</dbReference>
<dbReference type="HAMAP" id="MF_00384">
    <property type="entry name" value="Homoser_kinase"/>
    <property type="match status" value="1"/>
</dbReference>
<keyword evidence="17" id="KW-1185">Reference proteome</keyword>
<dbReference type="EC" id="2.7.1.39" evidence="3 13"/>
<dbReference type="PANTHER" id="PTHR20861:SF1">
    <property type="entry name" value="HOMOSERINE KINASE"/>
    <property type="match status" value="1"/>
</dbReference>
<dbReference type="InterPro" id="IPR006203">
    <property type="entry name" value="GHMP_knse_ATP-bd_CS"/>
</dbReference>
<comment type="subcellular location">
    <subcellularLocation>
        <location evidence="13">Cytoplasm</location>
    </subcellularLocation>
</comment>
<dbReference type="GO" id="GO:0004413">
    <property type="term" value="F:homoserine kinase activity"/>
    <property type="evidence" value="ECO:0007669"/>
    <property type="project" value="UniProtKB-EC"/>
</dbReference>
<evidence type="ECO:0000256" key="10">
    <source>
        <dbReference type="ARBA" id="ARBA00022840"/>
    </source>
</evidence>
<feature type="binding site" evidence="13">
    <location>
        <begin position="90"/>
        <end position="100"/>
    </location>
    <ligand>
        <name>ATP</name>
        <dbReference type="ChEBI" id="CHEBI:30616"/>
    </ligand>
</feature>
<evidence type="ECO:0000256" key="9">
    <source>
        <dbReference type="ARBA" id="ARBA00022777"/>
    </source>
</evidence>
<evidence type="ECO:0000259" key="14">
    <source>
        <dbReference type="Pfam" id="PF00288"/>
    </source>
</evidence>
<dbReference type="PIRSF" id="PIRSF000676">
    <property type="entry name" value="Homoser_kin"/>
    <property type="match status" value="1"/>
</dbReference>
<comment type="pathway">
    <text evidence="1 13">Amino-acid biosynthesis; L-threonine biosynthesis; L-threonine from L-aspartate: step 4/5.</text>
</comment>
<keyword evidence="9 13" id="KW-0418">Kinase</keyword>
<dbReference type="RefSeq" id="WP_068122950.1">
    <property type="nucleotide sequence ID" value="NZ_CCXJ01000615.1"/>
</dbReference>
<name>A0ABT9NVJ9_9ACTN</name>
<keyword evidence="6 13" id="KW-0808">Transferase</keyword>
<comment type="catalytic activity">
    <reaction evidence="11 13">
        <text>L-homoserine + ATP = O-phospho-L-homoserine + ADP + H(+)</text>
        <dbReference type="Rhea" id="RHEA:13985"/>
        <dbReference type="ChEBI" id="CHEBI:15378"/>
        <dbReference type="ChEBI" id="CHEBI:30616"/>
        <dbReference type="ChEBI" id="CHEBI:57476"/>
        <dbReference type="ChEBI" id="CHEBI:57590"/>
        <dbReference type="ChEBI" id="CHEBI:456216"/>
        <dbReference type="EC" id="2.7.1.39"/>
    </reaction>
</comment>
<keyword evidence="8 13" id="KW-0547">Nucleotide-binding</keyword>
<keyword evidence="13" id="KW-0963">Cytoplasm</keyword>
<sequence length="296" mass="30545">MPTPRVIEVSVPASSANLGPGFDSLGLALGFRDVVRVEVADRLEITVEGSGSGDVALDETHLVHRALAATFEQLGRPVPPVRLSCRNRIPHGRGLGSSSAAIVAGIVAARALVPGGSLVLDDRAALDLAGRLEGHADNVAPALLGGFTVAYETADGYHATQLAVDPRIRVVVLVPAEAVKTTAARALLPAQVPHRDAARNAGRAALLVAALTGRPELLMDATEDALHQDYRRPAMPGTCDLVTRLRAQGVPAVISGAGPSVLAFVGERDVEQVAALAPVGWEPLALAVDLDGAQVC</sequence>
<protein>
    <recommendedName>
        <fullName evidence="4 13">Homoserine kinase</fullName>
        <shortName evidence="13">HK</shortName>
        <shortName evidence="13">HSK</shortName>
        <ecNumber evidence="3 13">2.7.1.39</ecNumber>
    </recommendedName>
</protein>
<reference evidence="16 17" key="1">
    <citation type="submission" date="2023-07" db="EMBL/GenBank/DDBJ databases">
        <title>Sequencing the genomes of 1000 actinobacteria strains.</title>
        <authorList>
            <person name="Klenk H.-P."/>
        </authorList>
    </citation>
    <scope>NUCLEOTIDE SEQUENCE [LARGE SCALE GENOMIC DNA]</scope>
    <source>
        <strain evidence="16 17">GD13</strain>
    </source>
</reference>
<dbReference type="EMBL" id="JAUSQM010000001">
    <property type="protein sequence ID" value="MDP9823850.1"/>
    <property type="molecule type" value="Genomic_DNA"/>
</dbReference>
<feature type="domain" description="GHMP kinase C-terminal" evidence="15">
    <location>
        <begin position="209"/>
        <end position="274"/>
    </location>
</feature>
<dbReference type="Gene3D" id="3.30.70.890">
    <property type="entry name" value="GHMP kinase, C-terminal domain"/>
    <property type="match status" value="1"/>
</dbReference>
<evidence type="ECO:0000256" key="12">
    <source>
        <dbReference type="ARBA" id="ARBA00049954"/>
    </source>
</evidence>
<dbReference type="PRINTS" id="PR00958">
    <property type="entry name" value="HOMSERKINASE"/>
</dbReference>
<comment type="caution">
    <text evidence="16">The sequence shown here is derived from an EMBL/GenBank/DDBJ whole genome shotgun (WGS) entry which is preliminary data.</text>
</comment>
<dbReference type="Pfam" id="PF00288">
    <property type="entry name" value="GHMP_kinases_N"/>
    <property type="match status" value="1"/>
</dbReference>
<dbReference type="Pfam" id="PF08544">
    <property type="entry name" value="GHMP_kinases_C"/>
    <property type="match status" value="1"/>
</dbReference>
<evidence type="ECO:0000256" key="6">
    <source>
        <dbReference type="ARBA" id="ARBA00022679"/>
    </source>
</evidence>
<dbReference type="PROSITE" id="PS00627">
    <property type="entry name" value="GHMP_KINASES_ATP"/>
    <property type="match status" value="1"/>
</dbReference>
<evidence type="ECO:0000313" key="17">
    <source>
        <dbReference type="Proteomes" id="UP001240447"/>
    </source>
</evidence>
<dbReference type="InterPro" id="IPR020568">
    <property type="entry name" value="Ribosomal_Su5_D2-typ_SF"/>
</dbReference>
<evidence type="ECO:0000256" key="5">
    <source>
        <dbReference type="ARBA" id="ARBA00022605"/>
    </source>
</evidence>
<evidence type="ECO:0000256" key="11">
    <source>
        <dbReference type="ARBA" id="ARBA00049375"/>
    </source>
</evidence>
<comment type="function">
    <text evidence="12 13">Catalyzes the ATP-dependent phosphorylation of L-homoserine to L-homoserine phosphate.</text>
</comment>
<evidence type="ECO:0000256" key="4">
    <source>
        <dbReference type="ARBA" id="ARBA00017858"/>
    </source>
</evidence>
<dbReference type="SUPFAM" id="SSF54211">
    <property type="entry name" value="Ribosomal protein S5 domain 2-like"/>
    <property type="match status" value="1"/>
</dbReference>
<evidence type="ECO:0000256" key="8">
    <source>
        <dbReference type="ARBA" id="ARBA00022741"/>
    </source>
</evidence>
<evidence type="ECO:0000256" key="7">
    <source>
        <dbReference type="ARBA" id="ARBA00022697"/>
    </source>
</evidence>
<keyword evidence="10 13" id="KW-0067">ATP-binding</keyword>
<evidence type="ECO:0000256" key="2">
    <source>
        <dbReference type="ARBA" id="ARBA00007370"/>
    </source>
</evidence>
<dbReference type="Gene3D" id="3.30.230.10">
    <property type="match status" value="1"/>
</dbReference>
<dbReference type="NCBIfam" id="TIGR00191">
    <property type="entry name" value="thrB"/>
    <property type="match status" value="1"/>
</dbReference>
<feature type="domain" description="GHMP kinase N-terminal" evidence="14">
    <location>
        <begin position="62"/>
        <end position="146"/>
    </location>
</feature>
<evidence type="ECO:0000256" key="13">
    <source>
        <dbReference type="HAMAP-Rule" id="MF_00384"/>
    </source>
</evidence>
<evidence type="ECO:0000256" key="3">
    <source>
        <dbReference type="ARBA" id="ARBA00012078"/>
    </source>
</evidence>
<dbReference type="PANTHER" id="PTHR20861">
    <property type="entry name" value="HOMOSERINE/4-DIPHOSPHOCYTIDYL-2-C-METHYL-D-ERYTHRITOL KINASE"/>
    <property type="match status" value="1"/>
</dbReference>
<dbReference type="InterPro" id="IPR014721">
    <property type="entry name" value="Ribsml_uS5_D2-typ_fold_subgr"/>
</dbReference>
<dbReference type="InterPro" id="IPR036554">
    <property type="entry name" value="GHMP_kinase_C_sf"/>
</dbReference>
<proteinExistence type="inferred from homology"/>
<evidence type="ECO:0000259" key="15">
    <source>
        <dbReference type="Pfam" id="PF08544"/>
    </source>
</evidence>
<keyword evidence="5 13" id="KW-0028">Amino-acid biosynthesis</keyword>
<gene>
    <name evidence="13" type="primary">thrB</name>
    <name evidence="16" type="ORF">J2S59_003659</name>
</gene>
<dbReference type="InterPro" id="IPR006204">
    <property type="entry name" value="GHMP_kinase_N_dom"/>
</dbReference>
<keyword evidence="7 13" id="KW-0791">Threonine biosynthesis</keyword>
<comment type="similarity">
    <text evidence="2 13">Belongs to the GHMP kinase family. Homoserine kinase subfamily.</text>
</comment>
<evidence type="ECO:0000313" key="16">
    <source>
        <dbReference type="EMBL" id="MDP9823850.1"/>
    </source>
</evidence>
<accession>A0ABT9NVJ9</accession>